<dbReference type="GO" id="GO:0016757">
    <property type="term" value="F:glycosyltransferase activity"/>
    <property type="evidence" value="ECO:0007669"/>
    <property type="project" value="UniProtKB-KW"/>
</dbReference>
<evidence type="ECO:0000256" key="2">
    <source>
        <dbReference type="ARBA" id="ARBA00022676"/>
    </source>
</evidence>
<evidence type="ECO:0000256" key="1">
    <source>
        <dbReference type="ARBA" id="ARBA00006739"/>
    </source>
</evidence>
<dbReference type="AlphaFoldDB" id="A0A497XAS4"/>
<evidence type="ECO:0000313" key="5">
    <source>
        <dbReference type="Proteomes" id="UP000268908"/>
    </source>
</evidence>
<sequence length="316" mass="34862">MATPPHSATACDVAHERPDDRVVAIIVTFHPDPVALRRLVDSLLPQVDGLVVADNGSDGVANACLLELPPGFARCLDMGGNRGVADALNRGIEAAFASGASHVMLFDQDSLPAEDMTTQLMSACRRLESQGRRVATVGPRYLDPRSGHVSPFVATKGLWLRRVEAPTPSTPVEADFLITSGSLISRESWAAIGPMAGPMFIDYVDIEWGLRARWKGFASYGVPAARLSHSLGDRRMNFLGLSVPLHSPLRHYYQIRNPLWLYRQPWIALNWKLVDGFRLLLRFAFHAVFVPSRMANIRYMLRGLLDGLAGRQGRLE</sequence>
<organism evidence="4 5">
    <name type="scientific">Sulfurisoma sediminicola</name>
    <dbReference type="NCBI Taxonomy" id="1381557"/>
    <lineage>
        <taxon>Bacteria</taxon>
        <taxon>Pseudomonadati</taxon>
        <taxon>Pseudomonadota</taxon>
        <taxon>Betaproteobacteria</taxon>
        <taxon>Nitrosomonadales</taxon>
        <taxon>Sterolibacteriaceae</taxon>
        <taxon>Sulfurisoma</taxon>
    </lineage>
</organism>
<evidence type="ECO:0000256" key="3">
    <source>
        <dbReference type="ARBA" id="ARBA00022679"/>
    </source>
</evidence>
<keyword evidence="2" id="KW-0328">Glycosyltransferase</keyword>
<dbReference type="EMBL" id="RCCI01000006">
    <property type="protein sequence ID" value="RLJ63664.1"/>
    <property type="molecule type" value="Genomic_DNA"/>
</dbReference>
<dbReference type="NCBIfam" id="TIGR01556">
    <property type="entry name" value="rhamnosyltran"/>
    <property type="match status" value="1"/>
</dbReference>
<dbReference type="PANTHER" id="PTHR43179">
    <property type="entry name" value="RHAMNOSYLTRANSFERASE WBBL"/>
    <property type="match status" value="1"/>
</dbReference>
<dbReference type="SUPFAM" id="SSF53448">
    <property type="entry name" value="Nucleotide-diphospho-sugar transferases"/>
    <property type="match status" value="1"/>
</dbReference>
<proteinExistence type="inferred from homology"/>
<dbReference type="RefSeq" id="WP_165904777.1">
    <property type="nucleotide sequence ID" value="NZ_BHVV01000003.1"/>
</dbReference>
<dbReference type="CDD" id="cd02526">
    <property type="entry name" value="GT2_RfbF_like"/>
    <property type="match status" value="1"/>
</dbReference>
<keyword evidence="3 4" id="KW-0808">Transferase</keyword>
<comment type="similarity">
    <text evidence="1">Belongs to the glycosyltransferase 2 family.</text>
</comment>
<reference evidence="4 5" key="1">
    <citation type="submission" date="2018-10" db="EMBL/GenBank/DDBJ databases">
        <title>Genomic Encyclopedia of Type Strains, Phase IV (KMG-IV): sequencing the most valuable type-strain genomes for metagenomic binning, comparative biology and taxonomic classification.</title>
        <authorList>
            <person name="Goeker M."/>
        </authorList>
    </citation>
    <scope>NUCLEOTIDE SEQUENCE [LARGE SCALE GENOMIC DNA]</scope>
    <source>
        <strain evidence="4 5">DSM 26916</strain>
    </source>
</reference>
<dbReference type="Gene3D" id="3.90.550.10">
    <property type="entry name" value="Spore Coat Polysaccharide Biosynthesis Protein SpsA, Chain A"/>
    <property type="match status" value="1"/>
</dbReference>
<evidence type="ECO:0000313" key="4">
    <source>
        <dbReference type="EMBL" id="RLJ63664.1"/>
    </source>
</evidence>
<dbReference type="InterPro" id="IPR006446">
    <property type="entry name" value="RhaTrfase"/>
</dbReference>
<protein>
    <submittedName>
        <fullName evidence="4">Rhamnosyltransferase</fullName>
    </submittedName>
</protein>
<gene>
    <name evidence="4" type="ORF">DFR35_2294</name>
</gene>
<keyword evidence="5" id="KW-1185">Reference proteome</keyword>
<dbReference type="Proteomes" id="UP000268908">
    <property type="component" value="Unassembled WGS sequence"/>
</dbReference>
<dbReference type="InterPro" id="IPR029044">
    <property type="entry name" value="Nucleotide-diphossugar_trans"/>
</dbReference>
<dbReference type="PANTHER" id="PTHR43179:SF12">
    <property type="entry name" value="GALACTOFURANOSYLTRANSFERASE GLFT2"/>
    <property type="match status" value="1"/>
</dbReference>
<comment type="caution">
    <text evidence="4">The sequence shown here is derived from an EMBL/GenBank/DDBJ whole genome shotgun (WGS) entry which is preliminary data.</text>
</comment>
<name>A0A497XAS4_9PROT</name>
<accession>A0A497XAS4</accession>
<dbReference type="Pfam" id="PF13641">
    <property type="entry name" value="Glyco_tranf_2_3"/>
    <property type="match status" value="1"/>
</dbReference>